<reference evidence="1 2" key="1">
    <citation type="journal article" date="2016" name="Nat. Commun.">
        <title>Thousands of microbial genomes shed light on interconnected biogeochemical processes in an aquifer system.</title>
        <authorList>
            <person name="Anantharaman K."/>
            <person name="Brown C.T."/>
            <person name="Hug L.A."/>
            <person name="Sharon I."/>
            <person name="Castelle C.J."/>
            <person name="Probst A.J."/>
            <person name="Thomas B.C."/>
            <person name="Singh A."/>
            <person name="Wilkins M.J."/>
            <person name="Karaoz U."/>
            <person name="Brodie E.L."/>
            <person name="Williams K.H."/>
            <person name="Hubbard S.S."/>
            <person name="Banfield J.F."/>
        </authorList>
    </citation>
    <scope>NUCLEOTIDE SEQUENCE [LARGE SCALE GENOMIC DNA]</scope>
</reference>
<dbReference type="AlphaFoldDB" id="A0A1F6Y3D5"/>
<organism evidence="1 2">
    <name type="scientific">Candidatus Nomurabacteria bacterium RIFCSPLOWO2_12_FULL_44_11</name>
    <dbReference type="NCBI Taxonomy" id="1801796"/>
    <lineage>
        <taxon>Bacteria</taxon>
        <taxon>Candidatus Nomuraibacteriota</taxon>
    </lineage>
</organism>
<accession>A0A1F6Y3D5</accession>
<name>A0A1F6Y3D5_9BACT</name>
<dbReference type="Proteomes" id="UP000178645">
    <property type="component" value="Unassembled WGS sequence"/>
</dbReference>
<dbReference type="EMBL" id="MFVU01000033">
    <property type="protein sequence ID" value="OGJ00880.1"/>
    <property type="molecule type" value="Genomic_DNA"/>
</dbReference>
<evidence type="ECO:0000313" key="1">
    <source>
        <dbReference type="EMBL" id="OGJ00880.1"/>
    </source>
</evidence>
<evidence type="ECO:0000313" key="2">
    <source>
        <dbReference type="Proteomes" id="UP000178645"/>
    </source>
</evidence>
<proteinExistence type="predicted"/>
<gene>
    <name evidence="1" type="ORF">A3G53_02585</name>
</gene>
<sequence length="242" mass="27753">MNPKEDIYLSSPNSFGLKALETLTASKNWDSDQFARIMATLGIIGHGQAIPAPNRPETIHLQRYRKAFEELLRRTQETGREHARTFFADTESTDLVMSNKISVGTDRKVRLYMAPEKGKEHVQTFIGSVHTHPVAEGRLSHGLSEEDYLSFLPDKREQFMIVVFGASVRMLILKTSVTPNNILPERIKRRIIEISREFFKPDKDWGEQLVTFNKVVCTEFGLTFYLADQKTNDLFSRMNVVD</sequence>
<protein>
    <submittedName>
        <fullName evidence="1">Uncharacterized protein</fullName>
    </submittedName>
</protein>
<comment type="caution">
    <text evidence="1">The sequence shown here is derived from an EMBL/GenBank/DDBJ whole genome shotgun (WGS) entry which is preliminary data.</text>
</comment>